<dbReference type="Gene3D" id="3.40.50.1000">
    <property type="entry name" value="HAD superfamily/HAD-like"/>
    <property type="match status" value="1"/>
</dbReference>
<comment type="caution">
    <text evidence="1">The sequence shown here is derived from an EMBL/GenBank/DDBJ whole genome shotgun (WGS) entry which is preliminary data.</text>
</comment>
<name>A0ABP8ENM5_9MICO</name>
<keyword evidence="2" id="KW-1185">Reference proteome</keyword>
<dbReference type="RefSeq" id="WP_236863366.1">
    <property type="nucleotide sequence ID" value="NZ_BAABAZ010000012.1"/>
</dbReference>
<dbReference type="CDD" id="cd07505">
    <property type="entry name" value="HAD_BPGM-like"/>
    <property type="match status" value="1"/>
</dbReference>
<dbReference type="Gene3D" id="1.10.150.240">
    <property type="entry name" value="Putative phosphatase, domain 2"/>
    <property type="match status" value="1"/>
</dbReference>
<dbReference type="PRINTS" id="PR00413">
    <property type="entry name" value="HADHALOGNASE"/>
</dbReference>
<dbReference type="GO" id="GO:0016787">
    <property type="term" value="F:hydrolase activity"/>
    <property type="evidence" value="ECO:0007669"/>
    <property type="project" value="UniProtKB-KW"/>
</dbReference>
<gene>
    <name evidence="1" type="ORF">GCM10022261_30640</name>
</gene>
<protein>
    <submittedName>
        <fullName evidence="1">HAD family hydrolase</fullName>
    </submittedName>
</protein>
<reference evidence="2" key="1">
    <citation type="journal article" date="2019" name="Int. J. Syst. Evol. Microbiol.">
        <title>The Global Catalogue of Microorganisms (GCM) 10K type strain sequencing project: providing services to taxonomists for standard genome sequencing and annotation.</title>
        <authorList>
            <consortium name="The Broad Institute Genomics Platform"/>
            <consortium name="The Broad Institute Genome Sequencing Center for Infectious Disease"/>
            <person name="Wu L."/>
            <person name="Ma J."/>
        </authorList>
    </citation>
    <scope>NUCLEOTIDE SEQUENCE [LARGE SCALE GENOMIC DNA]</scope>
    <source>
        <strain evidence="2">JCM 17458</strain>
    </source>
</reference>
<dbReference type="InterPro" id="IPR023198">
    <property type="entry name" value="PGP-like_dom2"/>
</dbReference>
<organism evidence="1 2">
    <name type="scientific">Brevibacterium daeguense</name>
    <dbReference type="NCBI Taxonomy" id="909936"/>
    <lineage>
        <taxon>Bacteria</taxon>
        <taxon>Bacillati</taxon>
        <taxon>Actinomycetota</taxon>
        <taxon>Actinomycetes</taxon>
        <taxon>Micrococcales</taxon>
        <taxon>Brevibacteriaceae</taxon>
        <taxon>Brevibacterium</taxon>
    </lineage>
</organism>
<dbReference type="NCBIfam" id="TIGR01509">
    <property type="entry name" value="HAD-SF-IA-v3"/>
    <property type="match status" value="1"/>
</dbReference>
<dbReference type="SFLD" id="SFLDG01129">
    <property type="entry name" value="C1.5:_HAD__Beta-PGM__Phosphata"/>
    <property type="match status" value="1"/>
</dbReference>
<dbReference type="InterPro" id="IPR006439">
    <property type="entry name" value="HAD-SF_hydro_IA"/>
</dbReference>
<dbReference type="PANTHER" id="PTHR18901">
    <property type="entry name" value="2-DEOXYGLUCOSE-6-PHOSPHATE PHOSPHATASE 2"/>
    <property type="match status" value="1"/>
</dbReference>
<keyword evidence="1" id="KW-0378">Hydrolase</keyword>
<evidence type="ECO:0000313" key="1">
    <source>
        <dbReference type="EMBL" id="GAA4285533.1"/>
    </source>
</evidence>
<dbReference type="InterPro" id="IPR036412">
    <property type="entry name" value="HAD-like_sf"/>
</dbReference>
<dbReference type="Pfam" id="PF00702">
    <property type="entry name" value="Hydrolase"/>
    <property type="match status" value="1"/>
</dbReference>
<dbReference type="Proteomes" id="UP001501586">
    <property type="component" value="Unassembled WGS sequence"/>
</dbReference>
<evidence type="ECO:0000313" key="2">
    <source>
        <dbReference type="Proteomes" id="UP001501586"/>
    </source>
</evidence>
<proteinExistence type="predicted"/>
<dbReference type="EMBL" id="BAABAZ010000012">
    <property type="protein sequence ID" value="GAA4285533.1"/>
    <property type="molecule type" value="Genomic_DNA"/>
</dbReference>
<dbReference type="PANTHER" id="PTHR18901:SF38">
    <property type="entry name" value="PSEUDOURIDINE-5'-PHOSPHATASE"/>
    <property type="match status" value="1"/>
</dbReference>
<dbReference type="SUPFAM" id="SSF56784">
    <property type="entry name" value="HAD-like"/>
    <property type="match status" value="1"/>
</dbReference>
<sequence length="230" mass="24381">MENYSAVLWDMDGTLVDTEPYWMSAEIELMHSHGLDWDEEKGLLMVGNDLLTSARILIDHGLRMKDADIVDTLLDGVVARVRRRVPFRPGARELLAALGEAGIPCALVTMSYRRLAEAVVDACPAGSFRSLVTGDEVPAGKPDPAPYRIGAEAVGLEPGDCIALEDSVPGLASAEAAGTLAIGIPHLVPLQETPHRTLLPTLAGISPADLDELAASIRASRQIAEPTTGG</sequence>
<dbReference type="SFLD" id="SFLDS00003">
    <property type="entry name" value="Haloacid_Dehalogenase"/>
    <property type="match status" value="1"/>
</dbReference>
<dbReference type="InterPro" id="IPR023214">
    <property type="entry name" value="HAD_sf"/>
</dbReference>
<accession>A0ABP8ENM5</accession>